<evidence type="ECO:0000259" key="3">
    <source>
        <dbReference type="SMART" id="SM00507"/>
    </source>
</evidence>
<evidence type="ECO:0000256" key="1">
    <source>
        <dbReference type="SAM" id="Coils"/>
    </source>
</evidence>
<feature type="region of interest" description="Disordered" evidence="2">
    <location>
        <begin position="353"/>
        <end position="387"/>
    </location>
</feature>
<reference evidence="4 5" key="1">
    <citation type="submission" date="2013-11" db="EMBL/GenBank/DDBJ databases">
        <title>The Genome Sequence of Phytophthora parasitica P10297.</title>
        <authorList>
            <consortium name="The Broad Institute Genomics Platform"/>
            <person name="Russ C."/>
            <person name="Tyler B."/>
            <person name="Panabieres F."/>
            <person name="Shan W."/>
            <person name="Tripathy S."/>
            <person name="Grunwald N."/>
            <person name="Machado M."/>
            <person name="Johnson C.S."/>
            <person name="Walker B."/>
            <person name="Young S.K."/>
            <person name="Zeng Q."/>
            <person name="Gargeya S."/>
            <person name="Fitzgerald M."/>
            <person name="Haas B."/>
            <person name="Abouelleil A."/>
            <person name="Allen A.W."/>
            <person name="Alvarado L."/>
            <person name="Arachchi H.M."/>
            <person name="Berlin A.M."/>
            <person name="Chapman S.B."/>
            <person name="Gainer-Dewar J."/>
            <person name="Goldberg J."/>
            <person name="Griggs A."/>
            <person name="Gujja S."/>
            <person name="Hansen M."/>
            <person name="Howarth C."/>
            <person name="Imamovic A."/>
            <person name="Ireland A."/>
            <person name="Larimer J."/>
            <person name="McCowan C."/>
            <person name="Murphy C."/>
            <person name="Pearson M."/>
            <person name="Poon T.W."/>
            <person name="Priest M."/>
            <person name="Roberts A."/>
            <person name="Saif S."/>
            <person name="Shea T."/>
            <person name="Sisk P."/>
            <person name="Sykes S."/>
            <person name="Wortman J."/>
            <person name="Nusbaum C."/>
            <person name="Birren B."/>
        </authorList>
    </citation>
    <scope>NUCLEOTIDE SEQUENCE [LARGE SCALE GENOMIC DNA]</scope>
    <source>
        <strain evidence="4 5">P10297</strain>
    </source>
</reference>
<gene>
    <name evidence="4" type="ORF">F442_22747</name>
</gene>
<proteinExistence type="predicted"/>
<organism evidence="4 5">
    <name type="scientific">Phytophthora nicotianae P10297</name>
    <dbReference type="NCBI Taxonomy" id="1317064"/>
    <lineage>
        <taxon>Eukaryota</taxon>
        <taxon>Sar</taxon>
        <taxon>Stramenopiles</taxon>
        <taxon>Oomycota</taxon>
        <taxon>Peronosporomycetes</taxon>
        <taxon>Peronosporales</taxon>
        <taxon>Peronosporaceae</taxon>
        <taxon>Phytophthora</taxon>
    </lineage>
</organism>
<dbReference type="Proteomes" id="UP000018948">
    <property type="component" value="Unassembled WGS sequence"/>
</dbReference>
<feature type="coiled-coil region" evidence="1">
    <location>
        <begin position="120"/>
        <end position="189"/>
    </location>
</feature>
<evidence type="ECO:0000313" key="5">
    <source>
        <dbReference type="Proteomes" id="UP000018948"/>
    </source>
</evidence>
<dbReference type="EMBL" id="ANIY01005265">
    <property type="protein sequence ID" value="ETP27968.1"/>
    <property type="molecule type" value="Genomic_DNA"/>
</dbReference>
<dbReference type="CDD" id="cd00085">
    <property type="entry name" value="HNHc"/>
    <property type="match status" value="1"/>
</dbReference>
<dbReference type="AlphaFoldDB" id="W2XZZ8"/>
<feature type="domain" description="HNH nuclease" evidence="3">
    <location>
        <begin position="504"/>
        <end position="559"/>
    </location>
</feature>
<keyword evidence="1" id="KW-0175">Coiled coil</keyword>
<feature type="compositionally biased region" description="Acidic residues" evidence="2">
    <location>
        <begin position="370"/>
        <end position="387"/>
    </location>
</feature>
<comment type="caution">
    <text evidence="4">The sequence shown here is derived from an EMBL/GenBank/DDBJ whole genome shotgun (WGS) entry which is preliminary data.</text>
</comment>
<dbReference type="SMART" id="SM00507">
    <property type="entry name" value="HNHc"/>
    <property type="match status" value="1"/>
</dbReference>
<name>W2XZZ8_PHYNI</name>
<evidence type="ECO:0000313" key="4">
    <source>
        <dbReference type="EMBL" id="ETP27968.1"/>
    </source>
</evidence>
<evidence type="ECO:0000256" key="2">
    <source>
        <dbReference type="SAM" id="MobiDB-lite"/>
    </source>
</evidence>
<dbReference type="Gene3D" id="1.10.30.50">
    <property type="match status" value="1"/>
</dbReference>
<accession>W2XZZ8</accession>
<dbReference type="InterPro" id="IPR003615">
    <property type="entry name" value="HNH_nuc"/>
</dbReference>
<protein>
    <recommendedName>
        <fullName evidence="3">HNH nuclease domain-containing protein</fullName>
    </recommendedName>
</protein>
<sequence length="571" mass="65202">MSNLQLERFVAACIRFGPGLSQSARDVGDAYARFINGTAGKRRLYAYLRSQPGVTKTRTMFQGLSLVTPSIPSTPPPTPEPSVAGTTVSAFTEPAVTTEYQEDKLGLMRLRLQQERELGRERLECKRKHLEQERERLIMEQQSLSLQRKAEFDTRLLELEFNREMHAEIINMKAKKMESDERIARLQIESKERIFDKISEQTERHHRERIAHEREENNKNRNLMTYNVHVRTWTKKCMVQCFGTLSRWGMSSEHIVQAAEFNRDEGVSDGDMEKFVEAIAAGSAPMRLVDGSTKIVMDNNILPILHDISERKNVTLSAQDEIKIRELNNVSLKDIVDKLAGLNVLHDAATNTGEDNYYFDGEGTDSTPSETDEPQCEEDEEDGDNEAAAEEKVEEIDEFDDINPMTSKYVRSLFKRITDVIRSDGEIKRNVLVCAFANIDGIDSVLRGDKSVMARLVKWRDHCTTELATRSSIRSRTEVMRDDKNLRLDRRKSMIKDITQLMKKANDYHAEQGTFRCFVCRKLMHINDYDVERLHVVSRADGGDCSIGNLVPGCLKCNRSSGRVNPIDVRA</sequence>
<dbReference type="OrthoDB" id="124794at2759"/>